<evidence type="ECO:0000259" key="2">
    <source>
        <dbReference type="PROSITE" id="PS50175"/>
    </source>
</evidence>
<dbReference type="Pfam" id="PF09668">
    <property type="entry name" value="Asp_protease"/>
    <property type="match status" value="1"/>
</dbReference>
<name>A0AAV7JHY7_9METZ</name>
<dbReference type="InterPro" id="IPR001995">
    <property type="entry name" value="Peptidase_A2_cat"/>
</dbReference>
<dbReference type="AlphaFoldDB" id="A0AAV7JHY7"/>
<keyword evidence="4" id="KW-1185">Reference proteome</keyword>
<dbReference type="InterPro" id="IPR021109">
    <property type="entry name" value="Peptidase_aspartic_dom_sf"/>
</dbReference>
<dbReference type="CDD" id="cd21502">
    <property type="entry name" value="vWA_BABAM1"/>
    <property type="match status" value="1"/>
</dbReference>
<dbReference type="EMBL" id="JAKMXF010000330">
    <property type="protein sequence ID" value="KAI6648481.1"/>
    <property type="molecule type" value="Genomic_DNA"/>
</dbReference>
<dbReference type="SUPFAM" id="SSF50630">
    <property type="entry name" value="Acid proteases"/>
    <property type="match status" value="1"/>
</dbReference>
<evidence type="ECO:0000313" key="4">
    <source>
        <dbReference type="Proteomes" id="UP001165289"/>
    </source>
</evidence>
<reference evidence="3 4" key="1">
    <citation type="journal article" date="2023" name="BMC Biol.">
        <title>The compact genome of the sponge Oopsacas minuta (Hexactinellida) is lacking key metazoan core genes.</title>
        <authorList>
            <person name="Santini S."/>
            <person name="Schenkelaars Q."/>
            <person name="Jourda C."/>
            <person name="Duchesne M."/>
            <person name="Belahbib H."/>
            <person name="Rocher C."/>
            <person name="Selva M."/>
            <person name="Riesgo A."/>
            <person name="Vervoort M."/>
            <person name="Leys S.P."/>
            <person name="Kodjabachian L."/>
            <person name="Le Bivic A."/>
            <person name="Borchiellini C."/>
            <person name="Claverie J.M."/>
            <person name="Renard E."/>
        </authorList>
    </citation>
    <scope>NUCLEOTIDE SEQUENCE [LARGE SCALE GENOMIC DNA]</scope>
    <source>
        <strain evidence="3">SPO-2</strain>
    </source>
</reference>
<dbReference type="GO" id="GO:0004190">
    <property type="term" value="F:aspartic-type endopeptidase activity"/>
    <property type="evidence" value="ECO:0007669"/>
    <property type="project" value="InterPro"/>
</dbReference>
<evidence type="ECO:0000256" key="1">
    <source>
        <dbReference type="ARBA" id="ARBA00022801"/>
    </source>
</evidence>
<dbReference type="PANTHER" id="PTHR15397:SF3">
    <property type="entry name" value="DNA DAMAGE INDUCIBLE 1 HOMOLOG 2"/>
    <property type="match status" value="1"/>
</dbReference>
<dbReference type="CDD" id="cd05479">
    <property type="entry name" value="RP_DDI"/>
    <property type="match status" value="1"/>
</dbReference>
<dbReference type="Proteomes" id="UP001165289">
    <property type="component" value="Unassembled WGS sequence"/>
</dbReference>
<dbReference type="InterPro" id="IPR019103">
    <property type="entry name" value="Peptidase_aspartic_DDI1-type"/>
</dbReference>
<dbReference type="PROSITE" id="PS50175">
    <property type="entry name" value="ASP_PROT_RETROV"/>
    <property type="match status" value="1"/>
</dbReference>
<organism evidence="3 4">
    <name type="scientific">Oopsacas minuta</name>
    <dbReference type="NCBI Taxonomy" id="111878"/>
    <lineage>
        <taxon>Eukaryota</taxon>
        <taxon>Metazoa</taxon>
        <taxon>Porifera</taxon>
        <taxon>Hexactinellida</taxon>
        <taxon>Hexasterophora</taxon>
        <taxon>Lyssacinosida</taxon>
        <taxon>Leucopsacidae</taxon>
        <taxon>Oopsacas</taxon>
    </lineage>
</organism>
<sequence>MANNPPNPGDTNTQIIPVIDWGAIQIPTQVQAPAPLQTPTLVPAPVPTPAPGHLPAPVYTPAHVQTITTQNPSTIAPSIDWGSINIPGIPSPTQAPNPPPVQTQGASSIDWSSVVIPENALSSGSRNNRRFFDIRNAENSFPSFDQFLELISLDSTIINLLAPHVPGLEAVLESDDPDQRITMLRNIYNWIQMLSAEDRGDNPTGEGPDIMDPGIQERIAQSIKQENVAESRELAMEHAPEMFGRVEMLYIHCKVNSHPIVAFIDTGAQMSILSRKKAEECGIMRLLDDRYAGMARGVGTAPILGRIHMAQLEIENGFLPCSFSIMEQTADLILGLDMLKRHQCIVDLEKGRLVVTSAQIDTPFLSESEIPEAERMFSQGMDTEQEETAITESALESQMEEDKNIAEAMEKSHTPDYQMDPTIDPKDPPTFSSPSLPLTQTPHPLVAIKDTAEQFLEEEDKLNYSMLNDMSLSLPMVACPEKIIICMDPSMETAGHVLKSKEGSNQESLINICKNAVEMFICTKSAIDKRHQFGLITLLNSAAWTRDPSNAKDDVIRDLRHLDPIDVEDIFDLTTLFATVHQRVRLPPITDLRSPPPYIVRLLFIYCRSDCLPLFLNGRESHRELLENPYFFSDVVYIHKPTNPERNRCRAIGERLWNIDPRVRSYKLDVTQTMTLLYDAMAKLVGHPLQRPLQKNLIN</sequence>
<keyword evidence="1" id="KW-0378">Hydrolase</keyword>
<proteinExistence type="predicted"/>
<dbReference type="PANTHER" id="PTHR15397">
    <property type="entry name" value="SODIUM-GLUCOSE COTRANSPORTER REGULATORY PROTEIN -RELATED"/>
    <property type="match status" value="1"/>
</dbReference>
<protein>
    <submittedName>
        <fullName evidence="3">Protein DDI1-like protein 2-like</fullName>
    </submittedName>
</protein>
<gene>
    <name evidence="3" type="ORF">LOD99_8113</name>
</gene>
<comment type="caution">
    <text evidence="3">The sequence shown here is derived from an EMBL/GenBank/DDBJ whole genome shotgun (WGS) entry which is preliminary data.</text>
</comment>
<accession>A0AAV7JHY7</accession>
<dbReference type="GO" id="GO:0006508">
    <property type="term" value="P:proteolysis"/>
    <property type="evidence" value="ECO:0007669"/>
    <property type="project" value="InterPro"/>
</dbReference>
<evidence type="ECO:0000313" key="3">
    <source>
        <dbReference type="EMBL" id="KAI6648481.1"/>
    </source>
</evidence>
<dbReference type="Gene3D" id="2.40.70.10">
    <property type="entry name" value="Acid Proteases"/>
    <property type="match status" value="1"/>
</dbReference>
<feature type="domain" description="Peptidase A2" evidence="2">
    <location>
        <begin position="260"/>
        <end position="338"/>
    </location>
</feature>